<dbReference type="Proteomes" id="UP001576784">
    <property type="component" value="Unassembled WGS sequence"/>
</dbReference>
<dbReference type="Gene3D" id="1.10.1220.10">
    <property type="entry name" value="Met repressor-like"/>
    <property type="match status" value="1"/>
</dbReference>
<sequence>MQDKQKVTLYLSPELHRQLKIKAAIDSEPMSAIAERAIIFYLDNPEIVGEIEAAYGQTHRVYSCPECTGSLVMKQGELASLKKQPGILPEEQLSSVEKVTVTESTQQGEAEELVPLLK</sequence>
<comment type="caution">
    <text evidence="2">The sequence shown here is derived from an EMBL/GenBank/DDBJ whole genome shotgun (WGS) entry which is preliminary data.</text>
</comment>
<evidence type="ECO:0000313" key="3">
    <source>
        <dbReference type="Proteomes" id="UP001576784"/>
    </source>
</evidence>
<dbReference type="RefSeq" id="WP_413266426.1">
    <property type="nucleotide sequence ID" value="NZ_JBHFNR010000215.1"/>
</dbReference>
<dbReference type="InterPro" id="IPR010985">
    <property type="entry name" value="Ribbon_hlx_hlx"/>
</dbReference>
<evidence type="ECO:0000256" key="1">
    <source>
        <dbReference type="SAM" id="MobiDB-lite"/>
    </source>
</evidence>
<organism evidence="2 3">
    <name type="scientific">Floridaenema flaviceps BLCC-F50</name>
    <dbReference type="NCBI Taxonomy" id="3153642"/>
    <lineage>
        <taxon>Bacteria</taxon>
        <taxon>Bacillati</taxon>
        <taxon>Cyanobacteriota</taxon>
        <taxon>Cyanophyceae</taxon>
        <taxon>Oscillatoriophycideae</taxon>
        <taxon>Aerosakkonematales</taxon>
        <taxon>Aerosakkonemataceae</taxon>
        <taxon>Floridanema</taxon>
        <taxon>Floridanema flaviceps</taxon>
    </lineage>
</organism>
<dbReference type="EMBL" id="JBHFNR010000215">
    <property type="protein sequence ID" value="MFB2896809.1"/>
    <property type="molecule type" value="Genomic_DNA"/>
</dbReference>
<proteinExistence type="predicted"/>
<keyword evidence="3" id="KW-1185">Reference proteome</keyword>
<protein>
    <submittedName>
        <fullName evidence="2">Uncharacterized protein</fullName>
    </submittedName>
</protein>
<evidence type="ECO:0000313" key="2">
    <source>
        <dbReference type="EMBL" id="MFB2896809.1"/>
    </source>
</evidence>
<dbReference type="InterPro" id="IPR013321">
    <property type="entry name" value="Arc_rbn_hlx_hlx"/>
</dbReference>
<name>A0ABV4Y0Z2_9CYAN</name>
<dbReference type="SUPFAM" id="SSF47598">
    <property type="entry name" value="Ribbon-helix-helix"/>
    <property type="match status" value="1"/>
</dbReference>
<gene>
    <name evidence="2" type="ORF">ACE1CI_28180</name>
</gene>
<feature type="region of interest" description="Disordered" evidence="1">
    <location>
        <begin position="98"/>
        <end position="118"/>
    </location>
</feature>
<accession>A0ABV4Y0Z2</accession>
<reference evidence="2 3" key="1">
    <citation type="submission" date="2024-09" db="EMBL/GenBank/DDBJ databases">
        <title>Floridaenema gen nov. (Aerosakkonemataceae, Aerosakkonematales ord. nov., Cyanobacteria) from benthic tropical and subtropical fresh waters, with the description of four new species.</title>
        <authorList>
            <person name="Moretto J.A."/>
            <person name="Berthold D.E."/>
            <person name="Lefler F.W."/>
            <person name="Huang I.-S."/>
            <person name="Laughinghouse H. IV."/>
        </authorList>
    </citation>
    <scope>NUCLEOTIDE SEQUENCE [LARGE SCALE GENOMIC DNA]</scope>
    <source>
        <strain evidence="2 3">BLCC-F50</strain>
    </source>
</reference>
<feature type="compositionally biased region" description="Polar residues" evidence="1">
    <location>
        <begin position="98"/>
        <end position="108"/>
    </location>
</feature>